<dbReference type="EMBL" id="CM034390">
    <property type="protein sequence ID" value="KAJ0181858.1"/>
    <property type="molecule type" value="Genomic_DNA"/>
</dbReference>
<sequence>MFPIQVSKARQFRVTDQVYLDIHSEDKILGRVVIGLFGDLAPNAVKNFKVLASTKGINGKSYKGTCFNRIIKRFMVQGGDVVSDDGSGSISIYGETFADENLETEHSMAGFVSMANKGPNTNGCQFLITTTGTPWLDNLHTVIGKVVEGQNVVHMLEHTPTDVEDRPTRRVFIADCGMIPTPQPYYISDDPYDLWAWIKASAVPLTMSFSILAFFHWMMRKMEI</sequence>
<proteinExistence type="predicted"/>
<protein>
    <submittedName>
        <fullName evidence="1">Uncharacterized protein</fullName>
    </submittedName>
</protein>
<accession>A0ACC1DE15</accession>
<evidence type="ECO:0000313" key="1">
    <source>
        <dbReference type="EMBL" id="KAJ0181858.1"/>
    </source>
</evidence>
<gene>
    <name evidence="1" type="ORF">K1T71_002580</name>
</gene>
<name>A0ACC1DE15_9NEOP</name>
<comment type="caution">
    <text evidence="1">The sequence shown here is derived from an EMBL/GenBank/DDBJ whole genome shotgun (WGS) entry which is preliminary data.</text>
</comment>
<reference evidence="1 2" key="1">
    <citation type="journal article" date="2021" name="Front. Genet.">
        <title>Chromosome-Level Genome Assembly Reveals Significant Gene Expansion in the Toll and IMD Signaling Pathways of Dendrolimus kikuchii.</title>
        <authorList>
            <person name="Zhou J."/>
            <person name="Wu P."/>
            <person name="Xiong Z."/>
            <person name="Liu N."/>
            <person name="Zhao N."/>
            <person name="Ji M."/>
            <person name="Qiu Y."/>
            <person name="Yang B."/>
        </authorList>
    </citation>
    <scope>NUCLEOTIDE SEQUENCE [LARGE SCALE GENOMIC DNA]</scope>
    <source>
        <strain evidence="1">Ann1</strain>
    </source>
</reference>
<keyword evidence="2" id="KW-1185">Reference proteome</keyword>
<organism evidence="1 2">
    <name type="scientific">Dendrolimus kikuchii</name>
    <dbReference type="NCBI Taxonomy" id="765133"/>
    <lineage>
        <taxon>Eukaryota</taxon>
        <taxon>Metazoa</taxon>
        <taxon>Ecdysozoa</taxon>
        <taxon>Arthropoda</taxon>
        <taxon>Hexapoda</taxon>
        <taxon>Insecta</taxon>
        <taxon>Pterygota</taxon>
        <taxon>Neoptera</taxon>
        <taxon>Endopterygota</taxon>
        <taxon>Lepidoptera</taxon>
        <taxon>Glossata</taxon>
        <taxon>Ditrysia</taxon>
        <taxon>Bombycoidea</taxon>
        <taxon>Lasiocampidae</taxon>
        <taxon>Dendrolimus</taxon>
    </lineage>
</organism>
<evidence type="ECO:0000313" key="2">
    <source>
        <dbReference type="Proteomes" id="UP000824533"/>
    </source>
</evidence>
<dbReference type="Proteomes" id="UP000824533">
    <property type="component" value="Linkage Group LG04"/>
</dbReference>